<proteinExistence type="predicted"/>
<evidence type="ECO:0000313" key="2">
    <source>
        <dbReference type="EMBL" id="VHO06549.1"/>
    </source>
</evidence>
<sequence length="373" mass="40886">MNSIVHVISSLTTGGAEMSLLRLCREQVRRYNAVTVISLQPQADLHQQFIDAGVTVVCLDMTKASQLLAVIWKLRRAVKAVKPEVVQSWMYYSNAVASMACIGLGVKLVWSIRRTEVPVKSLFSSLFMHFCALLSHWAPKKVCYNARAGVIAHEQFGYATGKSVVIANGFEFTPRANYLAGRGERRASLGIGEHDLAVICVARWHPDKGQDLLLQAMAAVSPRLPNVKLLLVGRDCTEGNASLMELIARYQLAERVILLGEQMPVAPWLVLADMYCMPSRTEGFPNALVEAIALDLPAVATSVGDTSIIADYAQPLVPPQSEALAKAITSILTMPVAERVQLAVRAGESVRQRFSIAACTESYDKLYRQVLEC</sequence>
<dbReference type="EMBL" id="CAAJGR010000034">
    <property type="protein sequence ID" value="VHO06549.1"/>
    <property type="molecule type" value="Genomic_DNA"/>
</dbReference>
<name>A0A486XVL4_9GAMM</name>
<feature type="domain" description="Glycosyltransferase subfamily 4-like N-terminal" evidence="1">
    <location>
        <begin position="14"/>
        <end position="170"/>
    </location>
</feature>
<dbReference type="Pfam" id="PF13439">
    <property type="entry name" value="Glyco_transf_4"/>
    <property type="match status" value="1"/>
</dbReference>
<gene>
    <name evidence="2" type="ORF">BAL341_3563</name>
</gene>
<accession>A0A486XVL4</accession>
<dbReference type="PANTHER" id="PTHR12526">
    <property type="entry name" value="GLYCOSYLTRANSFERASE"/>
    <property type="match status" value="1"/>
</dbReference>
<dbReference type="Pfam" id="PF13692">
    <property type="entry name" value="Glyco_trans_1_4"/>
    <property type="match status" value="1"/>
</dbReference>
<reference evidence="2" key="1">
    <citation type="submission" date="2019-04" db="EMBL/GenBank/DDBJ databases">
        <authorList>
            <person name="Brambilla D."/>
        </authorList>
    </citation>
    <scope>NUCLEOTIDE SEQUENCE</scope>
    <source>
        <strain evidence="2">BAL1</strain>
    </source>
</reference>
<dbReference type="PANTHER" id="PTHR12526:SF638">
    <property type="entry name" value="SPORE COAT PROTEIN SA"/>
    <property type="match status" value="1"/>
</dbReference>
<evidence type="ECO:0000259" key="1">
    <source>
        <dbReference type="Pfam" id="PF13439"/>
    </source>
</evidence>
<dbReference type="GO" id="GO:0016757">
    <property type="term" value="F:glycosyltransferase activity"/>
    <property type="evidence" value="ECO:0007669"/>
    <property type="project" value="UniProtKB-KW"/>
</dbReference>
<dbReference type="InterPro" id="IPR028098">
    <property type="entry name" value="Glyco_trans_4-like_N"/>
</dbReference>
<dbReference type="EC" id="2.4.1.-" evidence="2"/>
<keyword evidence="2" id="KW-0808">Transferase</keyword>
<dbReference type="SUPFAM" id="SSF53756">
    <property type="entry name" value="UDP-Glycosyltransferase/glycogen phosphorylase"/>
    <property type="match status" value="1"/>
</dbReference>
<protein>
    <submittedName>
        <fullName evidence="2">Glycosyltransferase</fullName>
        <ecNumber evidence="2">2.4.1.-</ecNumber>
    </submittedName>
</protein>
<dbReference type="AlphaFoldDB" id="A0A486XVL4"/>
<organism evidence="2">
    <name type="scientific">Rheinheimera sp. BAL341</name>
    <dbReference type="NCBI Taxonomy" id="1708203"/>
    <lineage>
        <taxon>Bacteria</taxon>
        <taxon>Pseudomonadati</taxon>
        <taxon>Pseudomonadota</taxon>
        <taxon>Gammaproteobacteria</taxon>
        <taxon>Chromatiales</taxon>
        <taxon>Chromatiaceae</taxon>
        <taxon>Rheinheimera</taxon>
    </lineage>
</organism>
<dbReference type="Gene3D" id="3.40.50.2000">
    <property type="entry name" value="Glycogen Phosphorylase B"/>
    <property type="match status" value="2"/>
</dbReference>
<keyword evidence="2" id="KW-0328">Glycosyltransferase</keyword>